<feature type="chain" id="PRO_5047164630" evidence="2">
    <location>
        <begin position="25"/>
        <end position="180"/>
    </location>
</feature>
<dbReference type="Pfam" id="PF10531">
    <property type="entry name" value="SLBB"/>
    <property type="match status" value="1"/>
</dbReference>
<evidence type="ECO:0000313" key="5">
    <source>
        <dbReference type="EMBL" id="GAA0691872.1"/>
    </source>
</evidence>
<accession>A0ABN1I6B3</accession>
<dbReference type="InterPro" id="IPR049712">
    <property type="entry name" value="Poly_export"/>
</dbReference>
<reference evidence="5 6" key="1">
    <citation type="journal article" date="2019" name="Int. J. Syst. Evol. Microbiol.">
        <title>The Global Catalogue of Microorganisms (GCM) 10K type strain sequencing project: providing services to taxonomists for standard genome sequencing and annotation.</title>
        <authorList>
            <consortium name="The Broad Institute Genomics Platform"/>
            <consortium name="The Broad Institute Genome Sequencing Center for Infectious Disease"/>
            <person name="Wu L."/>
            <person name="Ma J."/>
        </authorList>
    </citation>
    <scope>NUCLEOTIDE SEQUENCE [LARGE SCALE GENOMIC DNA]</scope>
    <source>
        <strain evidence="5 6">JCM 15134</strain>
    </source>
</reference>
<protein>
    <submittedName>
        <fullName evidence="5">Exopolysaccharide export protein VpsN</fullName>
    </submittedName>
</protein>
<dbReference type="Proteomes" id="UP001499915">
    <property type="component" value="Unassembled WGS sequence"/>
</dbReference>
<dbReference type="Pfam" id="PF02563">
    <property type="entry name" value="Poly_export"/>
    <property type="match status" value="1"/>
</dbReference>
<keyword evidence="6" id="KW-1185">Reference proteome</keyword>
<proteinExistence type="predicted"/>
<dbReference type="PANTHER" id="PTHR33619:SF3">
    <property type="entry name" value="POLYSACCHARIDE EXPORT PROTEIN GFCE-RELATED"/>
    <property type="match status" value="1"/>
</dbReference>
<dbReference type="RefSeq" id="WP_343805172.1">
    <property type="nucleotide sequence ID" value="NZ_BAAAET010000002.1"/>
</dbReference>
<dbReference type="Gene3D" id="3.30.1950.10">
    <property type="entry name" value="wza like domain"/>
    <property type="match status" value="1"/>
</dbReference>
<feature type="domain" description="Polysaccharide export protein N-terminal" evidence="3">
    <location>
        <begin position="27"/>
        <end position="101"/>
    </location>
</feature>
<organism evidence="5 6">
    <name type="scientific">Marinobacterium maritimum</name>
    <dbReference type="NCBI Taxonomy" id="500162"/>
    <lineage>
        <taxon>Bacteria</taxon>
        <taxon>Pseudomonadati</taxon>
        <taxon>Pseudomonadota</taxon>
        <taxon>Gammaproteobacteria</taxon>
        <taxon>Oceanospirillales</taxon>
        <taxon>Oceanospirillaceae</taxon>
        <taxon>Marinobacterium</taxon>
    </lineage>
</organism>
<keyword evidence="1 2" id="KW-0732">Signal</keyword>
<evidence type="ECO:0000259" key="3">
    <source>
        <dbReference type="Pfam" id="PF02563"/>
    </source>
</evidence>
<comment type="caution">
    <text evidence="5">The sequence shown here is derived from an EMBL/GenBank/DDBJ whole genome shotgun (WGS) entry which is preliminary data.</text>
</comment>
<evidence type="ECO:0000259" key="4">
    <source>
        <dbReference type="Pfam" id="PF10531"/>
    </source>
</evidence>
<gene>
    <name evidence="5" type="primary">vpsN</name>
    <name evidence="5" type="ORF">GCM10009104_18570</name>
</gene>
<evidence type="ECO:0000256" key="1">
    <source>
        <dbReference type="ARBA" id="ARBA00022729"/>
    </source>
</evidence>
<dbReference type="PANTHER" id="PTHR33619">
    <property type="entry name" value="POLYSACCHARIDE EXPORT PROTEIN GFCE-RELATED"/>
    <property type="match status" value="1"/>
</dbReference>
<name>A0ABN1I6B3_9GAMM</name>
<feature type="domain" description="Soluble ligand binding" evidence="4">
    <location>
        <begin position="107"/>
        <end position="151"/>
    </location>
</feature>
<dbReference type="InterPro" id="IPR019554">
    <property type="entry name" value="Soluble_ligand-bd"/>
</dbReference>
<evidence type="ECO:0000313" key="6">
    <source>
        <dbReference type="Proteomes" id="UP001499915"/>
    </source>
</evidence>
<evidence type="ECO:0000256" key="2">
    <source>
        <dbReference type="SAM" id="SignalP"/>
    </source>
</evidence>
<dbReference type="InterPro" id="IPR003715">
    <property type="entry name" value="Poly_export_N"/>
</dbReference>
<feature type="signal peptide" evidence="2">
    <location>
        <begin position="1"/>
        <end position="24"/>
    </location>
</feature>
<sequence>MLQRTLAVVLLLMGMVLGMSAAQAAGDSQYKLGSGDVISINVFGEEDLSFEQLRMTDAGTFSYPFLGEVRALGKTVAEIEAIIIRGLKGDYLIDPKVSVSILEYRDFFVNGEVKNPGGYPFKPGLTLRKAVALAGGFTERASSSKMSIIRETGADKRTFGASLDTPVMPGDIITIEQSFF</sequence>
<dbReference type="EMBL" id="BAAAET010000002">
    <property type="protein sequence ID" value="GAA0691872.1"/>
    <property type="molecule type" value="Genomic_DNA"/>
</dbReference>
<dbReference type="Gene3D" id="3.10.560.10">
    <property type="entry name" value="Outer membrane lipoprotein wza domain like"/>
    <property type="match status" value="1"/>
</dbReference>